<dbReference type="AlphaFoldDB" id="A0A8X6WCW3"/>
<sequence length="105" mass="11564">MQMTGFQMINDDEIVTSVQEESNPVDDETDENEDSNNKESSKDPSEILTRFLRIGSWQACHEFEPSTTKDPPCWGAMHVKSVESSNVLCGVVARRGGSSGVVLIT</sequence>
<reference evidence="2" key="1">
    <citation type="submission" date="2020-08" db="EMBL/GenBank/DDBJ databases">
        <title>Multicomponent nature underlies the extraordinary mechanical properties of spider dragline silk.</title>
        <authorList>
            <person name="Kono N."/>
            <person name="Nakamura H."/>
            <person name="Mori M."/>
            <person name="Yoshida Y."/>
            <person name="Ohtoshi R."/>
            <person name="Malay A.D."/>
            <person name="Moran D.A.P."/>
            <person name="Tomita M."/>
            <person name="Numata K."/>
            <person name="Arakawa K."/>
        </authorList>
    </citation>
    <scope>NUCLEOTIDE SEQUENCE</scope>
</reference>
<evidence type="ECO:0000313" key="2">
    <source>
        <dbReference type="EMBL" id="GFY32578.1"/>
    </source>
</evidence>
<name>A0A8X6WCW3_TRICX</name>
<feature type="region of interest" description="Disordered" evidence="1">
    <location>
        <begin position="1"/>
        <end position="45"/>
    </location>
</feature>
<evidence type="ECO:0000256" key="1">
    <source>
        <dbReference type="SAM" id="MobiDB-lite"/>
    </source>
</evidence>
<protein>
    <submittedName>
        <fullName evidence="2">Uncharacterized protein</fullName>
    </submittedName>
</protein>
<keyword evidence="3" id="KW-1185">Reference proteome</keyword>
<feature type="compositionally biased region" description="Basic and acidic residues" evidence="1">
    <location>
        <begin position="35"/>
        <end position="45"/>
    </location>
</feature>
<gene>
    <name evidence="2" type="ORF">TNCV_673331</name>
</gene>
<accession>A0A8X6WCW3</accession>
<proteinExistence type="predicted"/>
<comment type="caution">
    <text evidence="2">The sequence shown here is derived from an EMBL/GenBank/DDBJ whole genome shotgun (WGS) entry which is preliminary data.</text>
</comment>
<feature type="compositionally biased region" description="Acidic residues" evidence="1">
    <location>
        <begin position="23"/>
        <end position="34"/>
    </location>
</feature>
<evidence type="ECO:0000313" key="3">
    <source>
        <dbReference type="Proteomes" id="UP000887159"/>
    </source>
</evidence>
<dbReference type="EMBL" id="BMAU01021403">
    <property type="protein sequence ID" value="GFY32578.1"/>
    <property type="molecule type" value="Genomic_DNA"/>
</dbReference>
<organism evidence="2 3">
    <name type="scientific">Trichonephila clavipes</name>
    <name type="common">Golden silk orbweaver</name>
    <name type="synonym">Nephila clavipes</name>
    <dbReference type="NCBI Taxonomy" id="2585209"/>
    <lineage>
        <taxon>Eukaryota</taxon>
        <taxon>Metazoa</taxon>
        <taxon>Ecdysozoa</taxon>
        <taxon>Arthropoda</taxon>
        <taxon>Chelicerata</taxon>
        <taxon>Arachnida</taxon>
        <taxon>Araneae</taxon>
        <taxon>Araneomorphae</taxon>
        <taxon>Entelegynae</taxon>
        <taxon>Araneoidea</taxon>
        <taxon>Nephilidae</taxon>
        <taxon>Trichonephila</taxon>
    </lineage>
</organism>
<dbReference type="Proteomes" id="UP000887159">
    <property type="component" value="Unassembled WGS sequence"/>
</dbReference>